<dbReference type="Gene3D" id="3.20.20.100">
    <property type="entry name" value="NADP-dependent oxidoreductase domain"/>
    <property type="match status" value="2"/>
</dbReference>
<dbReference type="InterPro" id="IPR036812">
    <property type="entry name" value="NAD(P)_OxRdtase_dom_sf"/>
</dbReference>
<dbReference type="STRING" id="52838.A0A4S8J4T7"/>
<dbReference type="InterPro" id="IPR023210">
    <property type="entry name" value="NADP_OxRdtase_dom"/>
</dbReference>
<keyword evidence="3" id="KW-1185">Reference proteome</keyword>
<accession>A0A4S8J4T7</accession>
<organism evidence="2 3">
    <name type="scientific">Musa balbisiana</name>
    <name type="common">Banana</name>
    <dbReference type="NCBI Taxonomy" id="52838"/>
    <lineage>
        <taxon>Eukaryota</taxon>
        <taxon>Viridiplantae</taxon>
        <taxon>Streptophyta</taxon>
        <taxon>Embryophyta</taxon>
        <taxon>Tracheophyta</taxon>
        <taxon>Spermatophyta</taxon>
        <taxon>Magnoliopsida</taxon>
        <taxon>Liliopsida</taxon>
        <taxon>Zingiberales</taxon>
        <taxon>Musaceae</taxon>
        <taxon>Musa</taxon>
    </lineage>
</organism>
<proteinExistence type="predicted"/>
<feature type="domain" description="NADP-dependent oxidoreductase" evidence="1">
    <location>
        <begin position="181"/>
        <end position="250"/>
    </location>
</feature>
<evidence type="ECO:0000313" key="3">
    <source>
        <dbReference type="Proteomes" id="UP000317650"/>
    </source>
</evidence>
<comment type="caution">
    <text evidence="2">The sequence shown here is derived from an EMBL/GenBank/DDBJ whole genome shotgun (WGS) entry which is preliminary data.</text>
</comment>
<gene>
    <name evidence="2" type="ORF">C4D60_Mb11t16810</name>
</gene>
<dbReference type="Pfam" id="PF00248">
    <property type="entry name" value="Aldo_ket_red"/>
    <property type="match status" value="2"/>
</dbReference>
<dbReference type="PANTHER" id="PTHR43147:SF2">
    <property type="entry name" value="NADP-DEPENDENT OXIDOREDUCTASE DOMAIN-CONTAINING PROTEIN"/>
    <property type="match status" value="1"/>
</dbReference>
<reference evidence="2 3" key="1">
    <citation type="journal article" date="2019" name="Nat. Plants">
        <title>Genome sequencing of Musa balbisiana reveals subgenome evolution and function divergence in polyploid bananas.</title>
        <authorList>
            <person name="Yao X."/>
        </authorList>
    </citation>
    <scope>NUCLEOTIDE SEQUENCE [LARGE SCALE GENOMIC DNA]</scope>
    <source>
        <strain evidence="3">cv. DH-PKW</strain>
        <tissue evidence="2">Leaves</tissue>
    </source>
</reference>
<dbReference type="AlphaFoldDB" id="A0A4S8J4T7"/>
<sequence length="251" mass="28495">MWQTRGGWGRVDRDDVIEAIFAMPTPASSPSTWPTTAFGLADGPAEDLYGIFDNRVCRERPPELLEEIRGLTKWVPRPVKMTSSYVRENINTSLKRMHVTCLDMLQFHWHFLVPLSPRPFLKWDYSKPAYLEALKHLTDLKEEGKIKTLALTNFDTEWLHTILENGIQIVSNQMVDAWGEWTLFQTLLQTLKKVASKHGVSIPTVAVRYILNQPSVGGSMVGVRLGPSEHIQDTNAIFSLALDEEDMNCIS</sequence>
<evidence type="ECO:0000259" key="1">
    <source>
        <dbReference type="Pfam" id="PF00248"/>
    </source>
</evidence>
<dbReference type="Proteomes" id="UP000317650">
    <property type="component" value="Chromosome 11"/>
</dbReference>
<name>A0A4S8J4T7_MUSBA</name>
<protein>
    <recommendedName>
        <fullName evidence="1">NADP-dependent oxidoreductase domain-containing protein</fullName>
    </recommendedName>
</protein>
<dbReference type="PANTHER" id="PTHR43147">
    <property type="entry name" value="PROTEIN TAS"/>
    <property type="match status" value="1"/>
</dbReference>
<dbReference type="EMBL" id="PYDT01000007">
    <property type="protein sequence ID" value="THU56395.1"/>
    <property type="molecule type" value="Genomic_DNA"/>
</dbReference>
<evidence type="ECO:0000313" key="2">
    <source>
        <dbReference type="EMBL" id="THU56395.1"/>
    </source>
</evidence>
<dbReference type="SUPFAM" id="SSF51430">
    <property type="entry name" value="NAD(P)-linked oxidoreductase"/>
    <property type="match status" value="1"/>
</dbReference>
<feature type="domain" description="NADP-dependent oxidoreductase" evidence="1">
    <location>
        <begin position="2"/>
        <end position="174"/>
    </location>
</feature>